<feature type="compositionally biased region" description="Low complexity" evidence="1">
    <location>
        <begin position="143"/>
        <end position="156"/>
    </location>
</feature>
<protein>
    <submittedName>
        <fullName evidence="2">Uncharacterized protein</fullName>
    </submittedName>
</protein>
<proteinExistence type="predicted"/>
<dbReference type="GO" id="GO:0005615">
    <property type="term" value="C:extracellular space"/>
    <property type="evidence" value="ECO:0007669"/>
    <property type="project" value="TreeGrafter"/>
</dbReference>
<dbReference type="Proteomes" id="UP000593567">
    <property type="component" value="Unassembled WGS sequence"/>
</dbReference>
<keyword evidence="3" id="KW-1185">Reference proteome</keyword>
<reference evidence="2" key="1">
    <citation type="submission" date="2020-06" db="EMBL/GenBank/DDBJ databases">
        <title>Draft genome of Bugula neritina, a colonial animal packing powerful symbionts and potential medicines.</title>
        <authorList>
            <person name="Rayko M."/>
        </authorList>
    </citation>
    <scope>NUCLEOTIDE SEQUENCE [LARGE SCALE GENOMIC DNA]</scope>
    <source>
        <strain evidence="2">Kwan_BN1</strain>
    </source>
</reference>
<comment type="caution">
    <text evidence="2">The sequence shown here is derived from an EMBL/GenBank/DDBJ whole genome shotgun (WGS) entry which is preliminary data.</text>
</comment>
<name>A0A7J7K8F2_BUGNE</name>
<feature type="region of interest" description="Disordered" evidence="1">
    <location>
        <begin position="116"/>
        <end position="195"/>
    </location>
</feature>
<sequence>MNEKIIHNPRGPSLLLALFGLLHVITIIFSGTCIMIQASIIQDFQKKARQDSNASSFQRIIISSAMFIKLWGTGVSPTAADGNTDLVLMHLPTQETGELFWDLSLEDNGLAVCSGTTRTTRTSRKRWGARLPGIPGRPGRDGAPGQHGAPGQDGAPGQPGPPGPPGEPGTSINMKGSLPQPGFPGPIGAPGAPVSDAKDSKFIHWGKFGCPEDLRKHSQITHVIAMLRGWISFGSNSLLCAPTPNIITSGSPSLTSGPKLTAIRFDLQSGESQLSVSQFDGKLVQCALCDFPSLELFMAVGQTDCSFTDNTLWTLSYSGYLMAAEFGGRTSEPICVSSSAENPPSVATEPQLPGLRHVRSGQGVWSVDKVLSCAVCHRI</sequence>
<dbReference type="AlphaFoldDB" id="A0A7J7K8F2"/>
<gene>
    <name evidence="2" type="ORF">EB796_007570</name>
</gene>
<evidence type="ECO:0000313" key="3">
    <source>
        <dbReference type="Proteomes" id="UP000593567"/>
    </source>
</evidence>
<dbReference type="EMBL" id="VXIV02001150">
    <property type="protein sequence ID" value="KAF6034121.1"/>
    <property type="molecule type" value="Genomic_DNA"/>
</dbReference>
<dbReference type="PANTHER" id="PTHR24024">
    <property type="entry name" value="PULMONARY SURFACTANT-ASSOCIATED PROTEIN A"/>
    <property type="match status" value="1"/>
</dbReference>
<dbReference type="InterPro" id="IPR051077">
    <property type="entry name" value="Ca-dependent_lectin"/>
</dbReference>
<accession>A0A7J7K8F2</accession>
<dbReference type="PANTHER" id="PTHR24024:SF18">
    <property type="entry name" value="SHORT-CHAIN COLLAGEN C4-LIKE"/>
    <property type="match status" value="1"/>
</dbReference>
<feature type="compositionally biased region" description="Pro residues" evidence="1">
    <location>
        <begin position="158"/>
        <end position="167"/>
    </location>
</feature>
<evidence type="ECO:0000313" key="2">
    <source>
        <dbReference type="EMBL" id="KAF6034121.1"/>
    </source>
</evidence>
<organism evidence="2 3">
    <name type="scientific">Bugula neritina</name>
    <name type="common">Brown bryozoan</name>
    <name type="synonym">Sertularia neritina</name>
    <dbReference type="NCBI Taxonomy" id="10212"/>
    <lineage>
        <taxon>Eukaryota</taxon>
        <taxon>Metazoa</taxon>
        <taxon>Spiralia</taxon>
        <taxon>Lophotrochozoa</taxon>
        <taxon>Bryozoa</taxon>
        <taxon>Gymnolaemata</taxon>
        <taxon>Cheilostomatida</taxon>
        <taxon>Flustrina</taxon>
        <taxon>Buguloidea</taxon>
        <taxon>Bugulidae</taxon>
        <taxon>Bugula</taxon>
    </lineage>
</organism>
<evidence type="ECO:0000256" key="1">
    <source>
        <dbReference type="SAM" id="MobiDB-lite"/>
    </source>
</evidence>